<accession>A0A6A1WD83</accession>
<evidence type="ECO:0000256" key="1">
    <source>
        <dbReference type="ARBA" id="ARBA00022614"/>
    </source>
</evidence>
<keyword evidence="2" id="KW-0547">Nucleotide-binding</keyword>
<dbReference type="InterPro" id="IPR027417">
    <property type="entry name" value="P-loop_NTPase"/>
</dbReference>
<comment type="caution">
    <text evidence="4">The sequence shown here is derived from an EMBL/GenBank/DDBJ whole genome shotgun (WGS) entry which is preliminary data.</text>
</comment>
<gene>
    <name evidence="4" type="ORF">CJ030_MR3G003310</name>
</gene>
<dbReference type="InterPro" id="IPR050905">
    <property type="entry name" value="Plant_NBS-LRR"/>
</dbReference>
<evidence type="ECO:0000313" key="4">
    <source>
        <dbReference type="EMBL" id="KAB1220810.1"/>
    </source>
</evidence>
<dbReference type="AlphaFoldDB" id="A0A6A1WD83"/>
<dbReference type="EMBL" id="RXIC02000021">
    <property type="protein sequence ID" value="KAB1220810.1"/>
    <property type="molecule type" value="Genomic_DNA"/>
</dbReference>
<keyword evidence="3" id="KW-0611">Plant defense</keyword>
<dbReference type="PANTHER" id="PTHR33463">
    <property type="entry name" value="NB-ARC DOMAIN-CONTAINING PROTEIN-RELATED"/>
    <property type="match status" value="1"/>
</dbReference>
<evidence type="ECO:0000256" key="2">
    <source>
        <dbReference type="ARBA" id="ARBA00022741"/>
    </source>
</evidence>
<sequence length="258" mass="29715">MRADRIFEVELLSEDEAWNLFREMAGKCIDNPNLGRIAKEVAEECGRLPVAVVTVGSALRDKTAEYEWNAALQQLKKSIPQNIPGLHPKVYKSIEFSYNYIQSNEARSCFLLCCLFPEDYHIPIEDLVRYGVGRRLFARNRCGGRSKRKSPLNRSVSQKIKSIVGQRKGEEYIRMHDIVRDVAISIASRDEHGFKVVFDNEIEEWPQKIHMKAMLPFLLDFENWTRIPTDWSAEDFSFCGFHMANIVPRSSRAICLVG</sequence>
<dbReference type="Proteomes" id="UP000516437">
    <property type="component" value="Chromosome 3"/>
</dbReference>
<name>A0A6A1WD83_9ROSI</name>
<keyword evidence="1" id="KW-0433">Leucine-rich repeat</keyword>
<evidence type="ECO:0000256" key="3">
    <source>
        <dbReference type="ARBA" id="ARBA00022821"/>
    </source>
</evidence>
<dbReference type="Gene3D" id="1.10.10.10">
    <property type="entry name" value="Winged helix-like DNA-binding domain superfamily/Winged helix DNA-binding domain"/>
    <property type="match status" value="1"/>
</dbReference>
<dbReference type="InterPro" id="IPR036388">
    <property type="entry name" value="WH-like_DNA-bd_sf"/>
</dbReference>
<protein>
    <submittedName>
        <fullName evidence="4">Uncharacterized protein</fullName>
    </submittedName>
</protein>
<dbReference type="PANTHER" id="PTHR33463:SF203">
    <property type="entry name" value="AAA+ ATPASE DOMAIN-CONTAINING PROTEIN"/>
    <property type="match status" value="1"/>
</dbReference>
<reference evidence="4 5" key="1">
    <citation type="journal article" date="2019" name="Plant Biotechnol. J.">
        <title>The red bayberry genome and genetic basis of sex determination.</title>
        <authorList>
            <person name="Jia H.M."/>
            <person name="Jia H.J."/>
            <person name="Cai Q.L."/>
            <person name="Wang Y."/>
            <person name="Zhao H.B."/>
            <person name="Yang W.F."/>
            <person name="Wang G.Y."/>
            <person name="Li Y.H."/>
            <person name="Zhan D.L."/>
            <person name="Shen Y.T."/>
            <person name="Niu Q.F."/>
            <person name="Chang L."/>
            <person name="Qiu J."/>
            <person name="Zhao L."/>
            <person name="Xie H.B."/>
            <person name="Fu W.Y."/>
            <person name="Jin J."/>
            <person name="Li X.W."/>
            <person name="Jiao Y."/>
            <person name="Zhou C.C."/>
            <person name="Tu T."/>
            <person name="Chai C.Y."/>
            <person name="Gao J.L."/>
            <person name="Fan L.J."/>
            <person name="van de Weg E."/>
            <person name="Wang J.Y."/>
            <person name="Gao Z.S."/>
        </authorList>
    </citation>
    <scope>NUCLEOTIDE SEQUENCE [LARGE SCALE GENOMIC DNA]</scope>
    <source>
        <tissue evidence="4">Leaves</tissue>
    </source>
</reference>
<keyword evidence="5" id="KW-1185">Reference proteome</keyword>
<evidence type="ECO:0000313" key="5">
    <source>
        <dbReference type="Proteomes" id="UP000516437"/>
    </source>
</evidence>
<dbReference type="GO" id="GO:0005524">
    <property type="term" value="F:ATP binding"/>
    <property type="evidence" value="ECO:0007669"/>
    <property type="project" value="UniProtKB-KW"/>
</dbReference>
<dbReference type="SUPFAM" id="SSF52540">
    <property type="entry name" value="P-loop containing nucleoside triphosphate hydrolases"/>
    <property type="match status" value="1"/>
</dbReference>
<dbReference type="Gene3D" id="1.10.8.430">
    <property type="entry name" value="Helical domain of apoptotic protease-activating factors"/>
    <property type="match status" value="1"/>
</dbReference>
<proteinExistence type="predicted"/>
<dbReference type="GO" id="GO:0043531">
    <property type="term" value="F:ADP binding"/>
    <property type="evidence" value="ECO:0007669"/>
    <property type="project" value="InterPro"/>
</dbReference>
<organism evidence="4 5">
    <name type="scientific">Morella rubra</name>
    <name type="common">Chinese bayberry</name>
    <dbReference type="NCBI Taxonomy" id="262757"/>
    <lineage>
        <taxon>Eukaryota</taxon>
        <taxon>Viridiplantae</taxon>
        <taxon>Streptophyta</taxon>
        <taxon>Embryophyta</taxon>
        <taxon>Tracheophyta</taxon>
        <taxon>Spermatophyta</taxon>
        <taxon>Magnoliopsida</taxon>
        <taxon>eudicotyledons</taxon>
        <taxon>Gunneridae</taxon>
        <taxon>Pentapetalae</taxon>
        <taxon>rosids</taxon>
        <taxon>fabids</taxon>
        <taxon>Fagales</taxon>
        <taxon>Myricaceae</taxon>
        <taxon>Morella</taxon>
    </lineage>
</organism>
<dbReference type="GO" id="GO:0006952">
    <property type="term" value="P:defense response"/>
    <property type="evidence" value="ECO:0007669"/>
    <property type="project" value="UniProtKB-KW"/>
</dbReference>
<dbReference type="InterPro" id="IPR042197">
    <property type="entry name" value="Apaf_helical"/>
</dbReference>
<dbReference type="OrthoDB" id="1898799at2759"/>